<dbReference type="RefSeq" id="XP_039119120.1">
    <property type="nucleotide sequence ID" value="XM_039263186.1"/>
</dbReference>
<evidence type="ECO:0000313" key="2">
    <source>
        <dbReference type="RefSeq" id="XP_039119120.1"/>
    </source>
</evidence>
<evidence type="ECO:0000313" key="1">
    <source>
        <dbReference type="Proteomes" id="UP001515500"/>
    </source>
</evidence>
<dbReference type="PANTHER" id="PTHR33067:SF9">
    <property type="entry name" value="RNA-DIRECTED DNA POLYMERASE"/>
    <property type="match status" value="1"/>
</dbReference>
<name>A0AB40AVW1_DIOCR</name>
<dbReference type="InterPro" id="IPR021109">
    <property type="entry name" value="Peptidase_aspartic_dom_sf"/>
</dbReference>
<reference evidence="2" key="1">
    <citation type="submission" date="2025-08" db="UniProtKB">
        <authorList>
            <consortium name="RefSeq"/>
        </authorList>
    </citation>
    <scope>IDENTIFICATION</scope>
</reference>
<keyword evidence="1" id="KW-1185">Reference proteome</keyword>
<dbReference type="Gene3D" id="2.40.70.10">
    <property type="entry name" value="Acid Proteases"/>
    <property type="match status" value="1"/>
</dbReference>
<sequence>MQLLDAASGRSLCNKQPIAAYTLIEEMESNVYQWSFEGSKPVKALGILQDDVVTTLAAQVEAIMKWFDPMQSISSDRLPGSLPSNTKINLKESLTGVSLRSGKQLLNSVENEPKKEIKPSNIIDLEAQIGEKEKTMEQVKEKSAPPVFQPKLPYPMPRYAKFLKELLMNKRKLEDVSLVTLSGECSALITNSLPKKEKDPGGFIIPCTIGWLIDEKALADLGASINLMPYKIFPKLGLGESKPTPMTLQVANRSIRQP</sequence>
<gene>
    <name evidence="2" type="primary">LOC120255343</name>
</gene>
<dbReference type="GeneID" id="120255343"/>
<accession>A0AB40AVW1</accession>
<organism evidence="1 2">
    <name type="scientific">Dioscorea cayennensis subsp. rotundata</name>
    <name type="common">White Guinea yam</name>
    <name type="synonym">Dioscorea rotundata</name>
    <dbReference type="NCBI Taxonomy" id="55577"/>
    <lineage>
        <taxon>Eukaryota</taxon>
        <taxon>Viridiplantae</taxon>
        <taxon>Streptophyta</taxon>
        <taxon>Embryophyta</taxon>
        <taxon>Tracheophyta</taxon>
        <taxon>Spermatophyta</taxon>
        <taxon>Magnoliopsida</taxon>
        <taxon>Liliopsida</taxon>
        <taxon>Dioscoreales</taxon>
        <taxon>Dioscoreaceae</taxon>
        <taxon>Dioscorea</taxon>
    </lineage>
</organism>
<dbReference type="AlphaFoldDB" id="A0AB40AVW1"/>
<dbReference type="CDD" id="cd00303">
    <property type="entry name" value="retropepsin_like"/>
    <property type="match status" value="1"/>
</dbReference>
<protein>
    <submittedName>
        <fullName evidence="2">Uncharacterized protein LOC120255343</fullName>
    </submittedName>
</protein>
<dbReference type="Proteomes" id="UP001515500">
    <property type="component" value="Unplaced"/>
</dbReference>
<dbReference type="PANTHER" id="PTHR33067">
    <property type="entry name" value="RNA-DIRECTED DNA POLYMERASE-RELATED"/>
    <property type="match status" value="1"/>
</dbReference>
<proteinExistence type="predicted"/>